<evidence type="ECO:0000256" key="1">
    <source>
        <dbReference type="SAM" id="MobiDB-lite"/>
    </source>
</evidence>
<organism evidence="3 4">
    <name type="scientific">Streptacidiphilus jiangxiensis</name>
    <dbReference type="NCBI Taxonomy" id="235985"/>
    <lineage>
        <taxon>Bacteria</taxon>
        <taxon>Bacillati</taxon>
        <taxon>Actinomycetota</taxon>
        <taxon>Actinomycetes</taxon>
        <taxon>Kitasatosporales</taxon>
        <taxon>Streptomycetaceae</taxon>
        <taxon>Streptacidiphilus</taxon>
    </lineage>
</organism>
<dbReference type="EMBL" id="FOAZ01000002">
    <property type="protein sequence ID" value="SEK47721.1"/>
    <property type="molecule type" value="Genomic_DNA"/>
</dbReference>
<name>A0A1H7HBX6_STRJI</name>
<feature type="transmembrane region" description="Helical" evidence="2">
    <location>
        <begin position="88"/>
        <end position="107"/>
    </location>
</feature>
<keyword evidence="2" id="KW-1133">Transmembrane helix</keyword>
<feature type="region of interest" description="Disordered" evidence="1">
    <location>
        <begin position="1"/>
        <end position="27"/>
    </location>
</feature>
<keyword evidence="2" id="KW-0812">Transmembrane</keyword>
<keyword evidence="2" id="KW-0472">Membrane</keyword>
<feature type="transmembrane region" description="Helical" evidence="2">
    <location>
        <begin position="35"/>
        <end position="56"/>
    </location>
</feature>
<gene>
    <name evidence="3" type="ORF">SAMN05414137_102151</name>
</gene>
<keyword evidence="4" id="KW-1185">Reference proteome</keyword>
<reference evidence="4" key="1">
    <citation type="submission" date="2016-10" db="EMBL/GenBank/DDBJ databases">
        <authorList>
            <person name="Varghese N."/>
        </authorList>
    </citation>
    <scope>NUCLEOTIDE SEQUENCE [LARGE SCALE GENOMIC DNA]</scope>
    <source>
        <strain evidence="4">DSM 45096 / BCRC 16803 / CGMCC 4.1857 / CIP 109030 / JCM 12277 / KCTC 19219 / NBRC 100920 / 33214</strain>
    </source>
</reference>
<sequence length="159" mass="15821">MHPLSVSAATPAASTSAPSSPSPLPGPTSIPGGQALGALAIVGGVVIVIGLVLAYARAGFVWKAKGDGAQAGNGRQSRRPYGSIVRSWIALSLIAGLLLYFGLAFAVDGPTLRSTLAGAVGAAVGSTTAYYFSSIEGDGTGPPTARGDCWHRDRSAIGA</sequence>
<feature type="compositionally biased region" description="Low complexity" evidence="1">
    <location>
        <begin position="1"/>
        <end position="19"/>
    </location>
</feature>
<accession>A0A1H7HBX6</accession>
<evidence type="ECO:0000313" key="4">
    <source>
        <dbReference type="Proteomes" id="UP000183015"/>
    </source>
</evidence>
<proteinExistence type="predicted"/>
<dbReference type="Proteomes" id="UP000183015">
    <property type="component" value="Unassembled WGS sequence"/>
</dbReference>
<evidence type="ECO:0000313" key="3">
    <source>
        <dbReference type="EMBL" id="SEK47721.1"/>
    </source>
</evidence>
<dbReference type="AlphaFoldDB" id="A0A1H7HBX6"/>
<protein>
    <submittedName>
        <fullName evidence="3">Uncharacterized protein</fullName>
    </submittedName>
</protein>
<evidence type="ECO:0000256" key="2">
    <source>
        <dbReference type="SAM" id="Phobius"/>
    </source>
</evidence>